<dbReference type="SUPFAM" id="SSF48537">
    <property type="entry name" value="Phospholipase C/P1 nuclease"/>
    <property type="match status" value="1"/>
</dbReference>
<dbReference type="GO" id="GO:0046872">
    <property type="term" value="F:metal ion binding"/>
    <property type="evidence" value="ECO:0007669"/>
    <property type="project" value="UniProtKB-KW"/>
</dbReference>
<evidence type="ECO:0000256" key="4">
    <source>
        <dbReference type="ARBA" id="ARBA00022801"/>
    </source>
</evidence>
<feature type="chain" id="PRO_5019326008" description="Endonuclease" evidence="7">
    <location>
        <begin position="21"/>
        <end position="278"/>
    </location>
</feature>
<keyword evidence="2" id="KW-0479">Metal-binding</keyword>
<keyword evidence="6" id="KW-0325">Glycoprotein</keyword>
<dbReference type="Gene3D" id="1.10.575.10">
    <property type="entry name" value="P1 Nuclease"/>
    <property type="match status" value="1"/>
</dbReference>
<evidence type="ECO:0000313" key="8">
    <source>
        <dbReference type="EMBL" id="RRQ51131.1"/>
    </source>
</evidence>
<evidence type="ECO:0000256" key="6">
    <source>
        <dbReference type="ARBA" id="ARBA00023180"/>
    </source>
</evidence>
<keyword evidence="9" id="KW-1185">Reference proteome</keyword>
<evidence type="ECO:0000313" key="9">
    <source>
        <dbReference type="Proteomes" id="UP000268553"/>
    </source>
</evidence>
<keyword evidence="4" id="KW-0378">Hydrolase</keyword>
<feature type="signal peptide" evidence="7">
    <location>
        <begin position="1"/>
        <end position="20"/>
    </location>
</feature>
<keyword evidence="7" id="KW-0732">Signal</keyword>
<dbReference type="RefSeq" id="WP_125231105.1">
    <property type="nucleotide sequence ID" value="NZ_RWJI01000002.1"/>
</dbReference>
<dbReference type="AlphaFoldDB" id="A0A426RQ51"/>
<gene>
    <name evidence="8" type="ORF">D7D48_09090</name>
</gene>
<dbReference type="GO" id="GO:0004519">
    <property type="term" value="F:endonuclease activity"/>
    <property type="evidence" value="ECO:0007669"/>
    <property type="project" value="UniProtKB-KW"/>
</dbReference>
<dbReference type="CDD" id="cd11010">
    <property type="entry name" value="S1-P1_nuclease"/>
    <property type="match status" value="1"/>
</dbReference>
<proteinExistence type="predicted"/>
<evidence type="ECO:0000256" key="1">
    <source>
        <dbReference type="ARBA" id="ARBA00022722"/>
    </source>
</evidence>
<keyword evidence="1" id="KW-0540">Nuclease</keyword>
<name>A0A426RQ51_9SPHN</name>
<accession>A0A426RQ51</accession>
<evidence type="ECO:0000256" key="2">
    <source>
        <dbReference type="ARBA" id="ARBA00022723"/>
    </source>
</evidence>
<dbReference type="PANTHER" id="PTHR33146">
    <property type="entry name" value="ENDONUCLEASE 4"/>
    <property type="match status" value="1"/>
</dbReference>
<dbReference type="Pfam" id="PF02265">
    <property type="entry name" value="S1-P1_nuclease"/>
    <property type="match status" value="1"/>
</dbReference>
<evidence type="ECO:0000256" key="3">
    <source>
        <dbReference type="ARBA" id="ARBA00022759"/>
    </source>
</evidence>
<dbReference type="PANTHER" id="PTHR33146:SF26">
    <property type="entry name" value="ENDONUCLEASE 4"/>
    <property type="match status" value="1"/>
</dbReference>
<comment type="caution">
    <text evidence="8">The sequence shown here is derived from an EMBL/GenBank/DDBJ whole genome shotgun (WGS) entry which is preliminary data.</text>
</comment>
<reference evidence="8 9" key="1">
    <citation type="submission" date="2018-12" db="EMBL/GenBank/DDBJ databases">
        <authorList>
            <person name="Kim S.-J."/>
            <person name="Jung G.-Y."/>
        </authorList>
    </citation>
    <scope>NUCLEOTIDE SEQUENCE [LARGE SCALE GENOMIC DNA]</scope>
    <source>
        <strain evidence="8 9">03SU3-P</strain>
    </source>
</reference>
<evidence type="ECO:0000256" key="5">
    <source>
        <dbReference type="ARBA" id="ARBA00023157"/>
    </source>
</evidence>
<dbReference type="InterPro" id="IPR008947">
    <property type="entry name" value="PLipase_C/P1_nuclease_dom_sf"/>
</dbReference>
<keyword evidence="5" id="KW-1015">Disulfide bond</keyword>
<sequence length="278" mass="30365">MKRFLMSIALLFAPLAPAQAYWEYGHETVAHIAQANMSPKARTNMQRLLRAAPMLGTPKCAMRNIGDVSIWADCIKGDRVRWGYTNSWHYQNVDICKPFDLKSACADGNCVSAQIDRNFALLSNKALPAHVRLEALAFLIHFVGDIHQPLHAGDRADRGGNDLKTTYGVMPGYNLHSVWDGLLADRALSGAPAIVRQFSPAEKAVIAQGNVRSWSEENWAVSKSIAYPRAMDGDACGAKPTTAVVIDEADVAASRAALRQQVERGGIRLARLLEEALG</sequence>
<dbReference type="InterPro" id="IPR003154">
    <property type="entry name" value="S1/P1nuclease"/>
</dbReference>
<dbReference type="GO" id="GO:0006308">
    <property type="term" value="P:DNA catabolic process"/>
    <property type="evidence" value="ECO:0007669"/>
    <property type="project" value="InterPro"/>
</dbReference>
<organism evidence="8 9">
    <name type="scientific">Sphingorhabdus wooponensis</name>
    <dbReference type="NCBI Taxonomy" id="940136"/>
    <lineage>
        <taxon>Bacteria</taxon>
        <taxon>Pseudomonadati</taxon>
        <taxon>Pseudomonadota</taxon>
        <taxon>Alphaproteobacteria</taxon>
        <taxon>Sphingomonadales</taxon>
        <taxon>Sphingomonadaceae</taxon>
        <taxon>Sphingorhabdus</taxon>
    </lineage>
</organism>
<evidence type="ECO:0008006" key="10">
    <source>
        <dbReference type="Google" id="ProtNLM"/>
    </source>
</evidence>
<dbReference type="EMBL" id="RWJI01000002">
    <property type="protein sequence ID" value="RRQ51131.1"/>
    <property type="molecule type" value="Genomic_DNA"/>
</dbReference>
<dbReference type="OrthoDB" id="267579at2"/>
<dbReference type="GO" id="GO:0003676">
    <property type="term" value="F:nucleic acid binding"/>
    <property type="evidence" value="ECO:0007669"/>
    <property type="project" value="InterPro"/>
</dbReference>
<evidence type="ECO:0000256" key="7">
    <source>
        <dbReference type="SAM" id="SignalP"/>
    </source>
</evidence>
<keyword evidence="3" id="KW-0255">Endonuclease</keyword>
<dbReference type="Proteomes" id="UP000268553">
    <property type="component" value="Unassembled WGS sequence"/>
</dbReference>
<protein>
    <recommendedName>
        <fullName evidence="10">Endonuclease</fullName>
    </recommendedName>
</protein>
<dbReference type="GO" id="GO:0016788">
    <property type="term" value="F:hydrolase activity, acting on ester bonds"/>
    <property type="evidence" value="ECO:0007669"/>
    <property type="project" value="InterPro"/>
</dbReference>